<accession>A0ABN5DNZ1</accession>
<dbReference type="RefSeq" id="WP_052126835.1">
    <property type="nucleotide sequence ID" value="NZ_CP023482.1"/>
</dbReference>
<keyword evidence="4" id="KW-1185">Reference proteome</keyword>
<evidence type="ECO:0000259" key="2">
    <source>
        <dbReference type="Pfam" id="PF01575"/>
    </source>
</evidence>
<dbReference type="PANTHER" id="PTHR43841">
    <property type="entry name" value="3-HYDROXYACYL-THIOESTER DEHYDRATASE HTDX-RELATED"/>
    <property type="match status" value="1"/>
</dbReference>
<dbReference type="InterPro" id="IPR029069">
    <property type="entry name" value="HotDog_dom_sf"/>
</dbReference>
<dbReference type="Pfam" id="PF01575">
    <property type="entry name" value="MaoC_dehydratas"/>
    <property type="match status" value="1"/>
</dbReference>
<dbReference type="Proteomes" id="UP000815698">
    <property type="component" value="Chromosome"/>
</dbReference>
<dbReference type="EMBL" id="CP023482">
    <property type="protein sequence ID" value="ATH97038.1"/>
    <property type="molecule type" value="Genomic_DNA"/>
</dbReference>
<proteinExistence type="inferred from homology"/>
<sequence length="311" mass="32649">MSPSTKTLARVPNAAAAWAAILTRAPVARAEDVPDRRYSVRGVAIEERRALRYSRVVAPHGRDAWADAHLAHPGFLHALAHPLGLALMARPRFPLPALGLVHVKNSLLLHRSVCVGERVDIETHIGGLVRASRGSTCEVVSVLSSGGDIVATDVSTYLLRGSGNSAMRAKSLQTEAAPFASAASPSRWKLSAGVGREFARVSGDVHPIHVSALSARALGAPSPLAHGMFLGSRALSEVGVGAYSPLLWELEFPSLPPLPATVWVRYGPEEPKEGTKGGSVAFSGFSLRGPTPADRTAHLAFSGRVTVLGGA</sequence>
<evidence type="ECO:0000313" key="3">
    <source>
        <dbReference type="EMBL" id="ATH97038.1"/>
    </source>
</evidence>
<dbReference type="PRINTS" id="PR01483">
    <property type="entry name" value="FASYNTHASE"/>
</dbReference>
<feature type="domain" description="MaoC-like" evidence="2">
    <location>
        <begin position="197"/>
        <end position="232"/>
    </location>
</feature>
<evidence type="ECO:0000313" key="4">
    <source>
        <dbReference type="Proteomes" id="UP000815698"/>
    </source>
</evidence>
<dbReference type="PANTHER" id="PTHR43841:SF3">
    <property type="entry name" value="(3R)-HYDROXYACYL-ACP DEHYDRATASE SUBUNIT HADB"/>
    <property type="match status" value="1"/>
</dbReference>
<name>A0ABN5DNZ1_9MICO</name>
<reference evidence="3 4" key="1">
    <citation type="journal article" date="2016" name="Int. J. Syst. Evol. Microbiol.">
        <title>Dermabacter jinjuensis sp. nov., a novel species of the genus Dermabacter isolated from a clinical specimen.</title>
        <authorList>
            <person name="Park Y.K."/>
            <person name="Lee K.M."/>
            <person name="Lee W.K."/>
            <person name="Cho M.J."/>
            <person name="Lee H.S."/>
            <person name="Cho Y.G."/>
            <person name="Lee Y.C."/>
            <person name="Lee W.K."/>
            <person name="Seong W.K."/>
            <person name="Hwang K.J."/>
        </authorList>
    </citation>
    <scope>NUCLEOTIDE SEQUENCE [LARGE SCALE GENOMIC DNA]</scope>
    <source>
        <strain evidence="3 4">32T</strain>
    </source>
</reference>
<dbReference type="Gene3D" id="3.10.129.10">
    <property type="entry name" value="Hotdog Thioesterase"/>
    <property type="match status" value="1"/>
</dbReference>
<evidence type="ECO:0000256" key="1">
    <source>
        <dbReference type="ARBA" id="ARBA00005254"/>
    </source>
</evidence>
<dbReference type="SUPFAM" id="SSF54637">
    <property type="entry name" value="Thioesterase/thiol ester dehydrase-isomerase"/>
    <property type="match status" value="2"/>
</dbReference>
<comment type="similarity">
    <text evidence="1">Belongs to the enoyl-CoA hydratase/isomerase family.</text>
</comment>
<protein>
    <submittedName>
        <fullName evidence="3">Acyl dehydratase</fullName>
    </submittedName>
</protein>
<dbReference type="InterPro" id="IPR002539">
    <property type="entry name" value="MaoC-like_dom"/>
</dbReference>
<organism evidence="3 4">
    <name type="scientific">Dermabacter jinjuensis</name>
    <dbReference type="NCBI Taxonomy" id="1667168"/>
    <lineage>
        <taxon>Bacteria</taxon>
        <taxon>Bacillati</taxon>
        <taxon>Actinomycetota</taxon>
        <taxon>Actinomycetes</taxon>
        <taxon>Micrococcales</taxon>
        <taxon>Dermabacteraceae</taxon>
        <taxon>Dermabacter</taxon>
    </lineage>
</organism>
<dbReference type="InterPro" id="IPR003965">
    <property type="entry name" value="Fatty_acid_synthase"/>
</dbReference>
<gene>
    <name evidence="3" type="ORF">COP05_08035</name>
</gene>